<comment type="caution">
    <text evidence="5">The sequence shown here is derived from an EMBL/GenBank/DDBJ whole genome shotgun (WGS) entry which is preliminary data.</text>
</comment>
<evidence type="ECO:0000256" key="2">
    <source>
        <dbReference type="ARBA" id="ARBA00022741"/>
    </source>
</evidence>
<keyword evidence="1" id="KW-0813">Transport</keyword>
<dbReference type="PANTHER" id="PTHR24220">
    <property type="entry name" value="IMPORT ATP-BINDING PROTEIN"/>
    <property type="match status" value="1"/>
</dbReference>
<sequence>MTPDAANSPVATDALVRLDSVHKIYQMGITQVHALAGVSLALARGSFWAIMGPSGSGKSTMLNLLGCLDRPTRGRYLLDGQDISALSDDDLSEIRLRRFGFIFQSFNLIPQLTVQENIELPLYYLGWDAAAGAARARELAEMVALGDRLHHRPTELSGGEQQRVAIARSLANTPDILLVDEPTGNLDTATGEQIMELLAQLNAEGRTILMVTHEQNIAAYATHRLHMIDGKIDRMEGDL</sequence>
<dbReference type="PROSITE" id="PS50893">
    <property type="entry name" value="ABC_TRANSPORTER_2"/>
    <property type="match status" value="1"/>
</dbReference>
<keyword evidence="2" id="KW-0547">Nucleotide-binding</keyword>
<organism evidence="5">
    <name type="scientific">marine sediment metagenome</name>
    <dbReference type="NCBI Taxonomy" id="412755"/>
    <lineage>
        <taxon>unclassified sequences</taxon>
        <taxon>metagenomes</taxon>
        <taxon>ecological metagenomes</taxon>
    </lineage>
</organism>
<dbReference type="FunFam" id="3.40.50.300:FF:000032">
    <property type="entry name" value="Export ABC transporter ATP-binding protein"/>
    <property type="match status" value="1"/>
</dbReference>
<evidence type="ECO:0000313" key="5">
    <source>
        <dbReference type="EMBL" id="KKO11066.1"/>
    </source>
</evidence>
<dbReference type="InterPro" id="IPR017871">
    <property type="entry name" value="ABC_transporter-like_CS"/>
</dbReference>
<feature type="domain" description="ABC transporter" evidence="4">
    <location>
        <begin position="16"/>
        <end position="239"/>
    </location>
</feature>
<dbReference type="CDD" id="cd03255">
    <property type="entry name" value="ABC_MJ0796_LolCDE_FtsE"/>
    <property type="match status" value="1"/>
</dbReference>
<dbReference type="InterPro" id="IPR003439">
    <property type="entry name" value="ABC_transporter-like_ATP-bd"/>
</dbReference>
<dbReference type="Gene3D" id="3.40.50.300">
    <property type="entry name" value="P-loop containing nucleotide triphosphate hydrolases"/>
    <property type="match status" value="1"/>
</dbReference>
<dbReference type="GO" id="GO:0005524">
    <property type="term" value="F:ATP binding"/>
    <property type="evidence" value="ECO:0007669"/>
    <property type="project" value="UniProtKB-KW"/>
</dbReference>
<name>A0A0F9W164_9ZZZZ</name>
<dbReference type="InterPro" id="IPR003593">
    <property type="entry name" value="AAA+_ATPase"/>
</dbReference>
<dbReference type="InterPro" id="IPR027417">
    <property type="entry name" value="P-loop_NTPase"/>
</dbReference>
<dbReference type="GO" id="GO:0098796">
    <property type="term" value="C:membrane protein complex"/>
    <property type="evidence" value="ECO:0007669"/>
    <property type="project" value="UniProtKB-ARBA"/>
</dbReference>
<dbReference type="InterPro" id="IPR017911">
    <property type="entry name" value="MacB-like_ATP-bd"/>
</dbReference>
<proteinExistence type="predicted"/>
<dbReference type="Pfam" id="PF00005">
    <property type="entry name" value="ABC_tran"/>
    <property type="match status" value="1"/>
</dbReference>
<dbReference type="PANTHER" id="PTHR24220:SF86">
    <property type="entry name" value="ABC TRANSPORTER ABCH.1"/>
    <property type="match status" value="1"/>
</dbReference>
<dbReference type="EMBL" id="LAZR01000003">
    <property type="protein sequence ID" value="KKO11066.1"/>
    <property type="molecule type" value="Genomic_DNA"/>
</dbReference>
<evidence type="ECO:0000256" key="3">
    <source>
        <dbReference type="ARBA" id="ARBA00022840"/>
    </source>
</evidence>
<dbReference type="AlphaFoldDB" id="A0A0F9W164"/>
<accession>A0A0F9W164</accession>
<dbReference type="PROSITE" id="PS00211">
    <property type="entry name" value="ABC_TRANSPORTER_1"/>
    <property type="match status" value="1"/>
</dbReference>
<gene>
    <name evidence="5" type="ORF">LCGC14_0015420</name>
</gene>
<evidence type="ECO:0000259" key="4">
    <source>
        <dbReference type="PROSITE" id="PS50893"/>
    </source>
</evidence>
<protein>
    <recommendedName>
        <fullName evidence="4">ABC transporter domain-containing protein</fullName>
    </recommendedName>
</protein>
<dbReference type="SUPFAM" id="SSF52540">
    <property type="entry name" value="P-loop containing nucleoside triphosphate hydrolases"/>
    <property type="match status" value="1"/>
</dbReference>
<dbReference type="SMART" id="SM00382">
    <property type="entry name" value="AAA"/>
    <property type="match status" value="1"/>
</dbReference>
<dbReference type="InterPro" id="IPR015854">
    <property type="entry name" value="ABC_transpr_LolD-like"/>
</dbReference>
<dbReference type="GO" id="GO:0022857">
    <property type="term" value="F:transmembrane transporter activity"/>
    <property type="evidence" value="ECO:0007669"/>
    <property type="project" value="UniProtKB-ARBA"/>
</dbReference>
<keyword evidence="3" id="KW-0067">ATP-binding</keyword>
<dbReference type="GO" id="GO:0016887">
    <property type="term" value="F:ATP hydrolysis activity"/>
    <property type="evidence" value="ECO:0007669"/>
    <property type="project" value="InterPro"/>
</dbReference>
<evidence type="ECO:0000256" key="1">
    <source>
        <dbReference type="ARBA" id="ARBA00022448"/>
    </source>
</evidence>
<dbReference type="GO" id="GO:0005886">
    <property type="term" value="C:plasma membrane"/>
    <property type="evidence" value="ECO:0007669"/>
    <property type="project" value="TreeGrafter"/>
</dbReference>
<reference evidence="5" key="1">
    <citation type="journal article" date="2015" name="Nature">
        <title>Complex archaea that bridge the gap between prokaryotes and eukaryotes.</title>
        <authorList>
            <person name="Spang A."/>
            <person name="Saw J.H."/>
            <person name="Jorgensen S.L."/>
            <person name="Zaremba-Niedzwiedzka K."/>
            <person name="Martijn J."/>
            <person name="Lind A.E."/>
            <person name="van Eijk R."/>
            <person name="Schleper C."/>
            <person name="Guy L."/>
            <person name="Ettema T.J."/>
        </authorList>
    </citation>
    <scope>NUCLEOTIDE SEQUENCE</scope>
</reference>